<accession>A4VF02</accession>
<evidence type="ECO:0000256" key="9">
    <source>
        <dbReference type="PIRSR" id="PIRSR000362-1"/>
    </source>
</evidence>
<dbReference type="Pfam" id="PF07992">
    <property type="entry name" value="Pyr_redox_2"/>
    <property type="match status" value="1"/>
</dbReference>
<feature type="binding site" evidence="9">
    <location>
        <position position="37"/>
    </location>
    <ligand>
        <name>FAD</name>
        <dbReference type="ChEBI" id="CHEBI:57692"/>
    </ligand>
</feature>
<feature type="binding site" evidence="9">
    <location>
        <position position="58"/>
    </location>
    <ligand>
        <name>FAD</name>
        <dbReference type="ChEBI" id="CHEBI:57692"/>
    </ligand>
</feature>
<evidence type="ECO:0000256" key="5">
    <source>
        <dbReference type="ARBA" id="ARBA00022857"/>
    </source>
</evidence>
<evidence type="ECO:0000256" key="7">
    <source>
        <dbReference type="ARBA" id="ARBA00048933"/>
    </source>
</evidence>
<dbReference type="InterPro" id="IPR055275">
    <property type="entry name" value="Ferredox_Rdtase"/>
</dbReference>
<evidence type="ECO:0000313" key="12">
    <source>
        <dbReference type="EMBL" id="EDK31272.2"/>
    </source>
</evidence>
<evidence type="ECO:0000313" key="13">
    <source>
        <dbReference type="Proteomes" id="UP000009168"/>
    </source>
</evidence>
<gene>
    <name evidence="12" type="ORF">TTHERM_00471929</name>
</gene>
<comment type="subcellular location">
    <subcellularLocation>
        <location evidence="8">Mitochondrion</location>
    </subcellularLocation>
</comment>
<dbReference type="Gene3D" id="3.40.50.720">
    <property type="entry name" value="NAD(P)-binding Rossmann-like Domain"/>
    <property type="match status" value="1"/>
</dbReference>
<dbReference type="PANTHER" id="PTHR48467:SF1">
    <property type="entry name" value="GLUTAMATE SYNTHASE 1 [NADH], CHLOROPLASTIC-LIKE"/>
    <property type="match status" value="1"/>
</dbReference>
<dbReference type="EC" id="1.18.1.6" evidence="8"/>
<dbReference type="SUPFAM" id="SSF51971">
    <property type="entry name" value="Nucleotide-binding domain"/>
    <property type="match status" value="1"/>
</dbReference>
<evidence type="ECO:0000256" key="8">
    <source>
        <dbReference type="PIRNR" id="PIRNR000362"/>
    </source>
</evidence>
<dbReference type="PRINTS" id="PR00419">
    <property type="entry name" value="ADXRDTASE"/>
</dbReference>
<keyword evidence="3 8" id="KW-0285">Flavoprotein</keyword>
<feature type="binding site" evidence="9">
    <location>
        <position position="406"/>
    </location>
    <ligand>
        <name>FAD</name>
        <dbReference type="ChEBI" id="CHEBI:57692"/>
    </ligand>
</feature>
<comment type="cofactor">
    <cofactor evidence="1 8 9">
        <name>FAD</name>
        <dbReference type="ChEBI" id="CHEBI:57692"/>
    </cofactor>
</comment>
<evidence type="ECO:0000256" key="2">
    <source>
        <dbReference type="ARBA" id="ARBA00008312"/>
    </source>
</evidence>
<keyword evidence="13" id="KW-1185">Reference proteome</keyword>
<keyword evidence="4 8" id="KW-0274">FAD</keyword>
<dbReference type="Proteomes" id="UP000009168">
    <property type="component" value="Unassembled WGS sequence"/>
</dbReference>
<evidence type="ECO:0000256" key="4">
    <source>
        <dbReference type="ARBA" id="ARBA00022827"/>
    </source>
</evidence>
<dbReference type="InParanoid" id="A4VF02"/>
<dbReference type="GO" id="GO:0016491">
    <property type="term" value="F:oxidoreductase activity"/>
    <property type="evidence" value="ECO:0007669"/>
    <property type="project" value="UniProtKB-KW"/>
</dbReference>
<dbReference type="InterPro" id="IPR036188">
    <property type="entry name" value="FAD/NAD-bd_sf"/>
</dbReference>
<feature type="binding site" evidence="10">
    <location>
        <begin position="219"/>
        <end position="220"/>
    </location>
    <ligand>
        <name>NADP(+)</name>
        <dbReference type="ChEBI" id="CHEBI:58349"/>
    </ligand>
</feature>
<dbReference type="GeneID" id="7846304"/>
<comment type="similarity">
    <text evidence="2 8">Belongs to the ferredoxin--NADP reductase type 1 family.</text>
</comment>
<dbReference type="InterPro" id="IPR021163">
    <property type="entry name" value="Ferredox_Rdtase_adrenod"/>
</dbReference>
<dbReference type="OrthoDB" id="333024at2759"/>
<dbReference type="KEGG" id="tet:TTHERM_00471929"/>
<proteinExistence type="inferred from homology"/>
<feature type="binding site" evidence="10">
    <location>
        <position position="413"/>
    </location>
    <ligand>
        <name>NADP(+)</name>
        <dbReference type="ChEBI" id="CHEBI:58349"/>
    </ligand>
</feature>
<dbReference type="PANTHER" id="PTHR48467">
    <property type="entry name" value="GLUTAMATE SYNTHASE 1 [NADH], CHLOROPLASTIC-LIKE"/>
    <property type="match status" value="1"/>
</dbReference>
<dbReference type="STRING" id="312017.A4VF02"/>
<reference evidence="13" key="1">
    <citation type="journal article" date="2006" name="PLoS Biol.">
        <title>Macronuclear genome sequence of the ciliate Tetrahymena thermophila, a model eukaryote.</title>
        <authorList>
            <person name="Eisen J.A."/>
            <person name="Coyne R.S."/>
            <person name="Wu M."/>
            <person name="Wu D."/>
            <person name="Thiagarajan M."/>
            <person name="Wortman J.R."/>
            <person name="Badger J.H."/>
            <person name="Ren Q."/>
            <person name="Amedeo P."/>
            <person name="Jones K.M."/>
            <person name="Tallon L.J."/>
            <person name="Delcher A.L."/>
            <person name="Salzberg S.L."/>
            <person name="Silva J.C."/>
            <person name="Haas B.J."/>
            <person name="Majoros W.H."/>
            <person name="Farzad M."/>
            <person name="Carlton J.M."/>
            <person name="Smith R.K. Jr."/>
            <person name="Garg J."/>
            <person name="Pearlman R.E."/>
            <person name="Karrer K.M."/>
            <person name="Sun L."/>
            <person name="Manning G."/>
            <person name="Elde N.C."/>
            <person name="Turkewitz A.P."/>
            <person name="Asai D.J."/>
            <person name="Wilkes D.E."/>
            <person name="Wang Y."/>
            <person name="Cai H."/>
            <person name="Collins K."/>
            <person name="Stewart B.A."/>
            <person name="Lee S.R."/>
            <person name="Wilamowska K."/>
            <person name="Weinberg Z."/>
            <person name="Ruzzo W.L."/>
            <person name="Wloga D."/>
            <person name="Gaertig J."/>
            <person name="Frankel J."/>
            <person name="Tsao C.-C."/>
            <person name="Gorovsky M.A."/>
            <person name="Keeling P.J."/>
            <person name="Waller R.F."/>
            <person name="Patron N.J."/>
            <person name="Cherry J.M."/>
            <person name="Stover N.A."/>
            <person name="Krieger C.J."/>
            <person name="del Toro C."/>
            <person name="Ryder H.F."/>
            <person name="Williamson S.C."/>
            <person name="Barbeau R.A."/>
            <person name="Hamilton E.P."/>
            <person name="Orias E."/>
        </authorList>
    </citation>
    <scope>NUCLEOTIDE SEQUENCE [LARGE SCALE GENOMIC DNA]</scope>
    <source>
        <strain evidence="13">SB210</strain>
    </source>
</reference>
<protein>
    <recommendedName>
        <fullName evidence="8">NADPH:adrenodoxin oxidoreductase, mitochondrial</fullName>
        <ecNumber evidence="8">1.18.1.6</ecNumber>
    </recommendedName>
</protein>
<dbReference type="Gene3D" id="3.50.50.60">
    <property type="entry name" value="FAD/NAD(P)-binding domain"/>
    <property type="match status" value="1"/>
</dbReference>
<dbReference type="AlphaFoldDB" id="A4VF02"/>
<evidence type="ECO:0000256" key="6">
    <source>
        <dbReference type="ARBA" id="ARBA00023002"/>
    </source>
</evidence>
<dbReference type="HOGENOM" id="CLU_024722_3_0_1"/>
<feature type="binding site" evidence="9">
    <location>
        <position position="102"/>
    </location>
    <ligand>
        <name>FAD</name>
        <dbReference type="ChEBI" id="CHEBI:57692"/>
    </ligand>
</feature>
<evidence type="ECO:0000259" key="11">
    <source>
        <dbReference type="Pfam" id="PF07992"/>
    </source>
</evidence>
<feature type="binding site" evidence="9">
    <location>
        <position position="66"/>
    </location>
    <ligand>
        <name>FAD</name>
        <dbReference type="ChEBI" id="CHEBI:57692"/>
    </ligand>
</feature>
<dbReference type="InterPro" id="IPR023753">
    <property type="entry name" value="FAD/NAD-binding_dom"/>
</dbReference>
<feature type="binding site" evidence="10">
    <location>
        <begin position="174"/>
        <end position="177"/>
    </location>
    <ligand>
        <name>NADP(+)</name>
        <dbReference type="ChEBI" id="CHEBI:58349"/>
    </ligand>
</feature>
<evidence type="ECO:0000256" key="10">
    <source>
        <dbReference type="PIRSR" id="PIRSR000362-2"/>
    </source>
</evidence>
<comment type="catalytic activity">
    <reaction evidence="7 8">
        <text>2 reduced [adrenodoxin] + NADP(+) + H(+) = 2 oxidized [adrenodoxin] + NADPH</text>
        <dbReference type="Rhea" id="RHEA:42312"/>
        <dbReference type="Rhea" id="RHEA-COMP:9998"/>
        <dbReference type="Rhea" id="RHEA-COMP:9999"/>
        <dbReference type="ChEBI" id="CHEBI:15378"/>
        <dbReference type="ChEBI" id="CHEBI:33737"/>
        <dbReference type="ChEBI" id="CHEBI:33738"/>
        <dbReference type="ChEBI" id="CHEBI:57783"/>
        <dbReference type="ChEBI" id="CHEBI:58349"/>
        <dbReference type="EC" id="1.18.1.6"/>
    </reaction>
</comment>
<feature type="binding site" evidence="10">
    <location>
        <position position="231"/>
    </location>
    <ligand>
        <name>NADP(+)</name>
        <dbReference type="ChEBI" id="CHEBI:58349"/>
    </ligand>
</feature>
<feature type="domain" description="FAD/NAD(P)-binding" evidence="11">
    <location>
        <begin position="29"/>
        <end position="189"/>
    </location>
</feature>
<name>A4VF02_TETTS</name>
<sequence length="499" mass="57128">MLKNIGLIRRYFCQAIKQEEIQDLDQITIAIVGGGPAGFYTAKKILSDNEQAHVHIFEKLPFPYGLVRYGVAPDHQSIKKIINDFKEVSHNPRLKFYGNVTIGRDITVKEITENYSGVVYSYGAQNDKKLGIPGENVKNVFSGREIVNWYNGHPDYSNLPLDFSKIKNVVIIGNGNVALDVARILIKAKTGELDDTDITAKSLSELKRNNIENIFLVGRRGLIQAQFSMKEFRAFSQTKGANFYVWKDEYERSLNENSKWEFSDQMNSATRLARINKRRYDIIKNLKQIQNLKDIENNSQINVHLKALLSPFQVNSDNGYVSSVDFHRNTLKGEPFEQKSYVEESLGTENIKCDLLIRCIGYESENIDGIQIPWDVQNNKIAHYNGCVLQHNSKDKIQIGKYASGWVKTGPIGVLDQTMLGCIETTNNIENHINHLALVPKKDCEEKINQILKERKVQAVSIQDWEKIDAYEIKKGQQNKKIREKIVNIEEVLELLRYE</sequence>
<evidence type="ECO:0000256" key="3">
    <source>
        <dbReference type="ARBA" id="ARBA00022630"/>
    </source>
</evidence>
<dbReference type="eggNOG" id="KOG1800">
    <property type="taxonomic scope" value="Eukaryota"/>
</dbReference>
<dbReference type="FunCoup" id="A4VF02">
    <property type="interactions" value="163"/>
</dbReference>
<dbReference type="PIRSF" id="PIRSF000362">
    <property type="entry name" value="FNR"/>
    <property type="match status" value="1"/>
</dbReference>
<keyword evidence="5 8" id="KW-0521">NADP</keyword>
<organism evidence="12 13">
    <name type="scientific">Tetrahymena thermophila (strain SB210)</name>
    <dbReference type="NCBI Taxonomy" id="312017"/>
    <lineage>
        <taxon>Eukaryota</taxon>
        <taxon>Sar</taxon>
        <taxon>Alveolata</taxon>
        <taxon>Ciliophora</taxon>
        <taxon>Intramacronucleata</taxon>
        <taxon>Oligohymenophorea</taxon>
        <taxon>Hymenostomatida</taxon>
        <taxon>Tetrahymenina</taxon>
        <taxon>Tetrahymenidae</taxon>
        <taxon>Tetrahymena</taxon>
    </lineage>
</organism>
<keyword evidence="8" id="KW-0496">Mitochondrion</keyword>
<dbReference type="GO" id="GO:0005739">
    <property type="term" value="C:mitochondrion"/>
    <property type="evidence" value="ECO:0007669"/>
    <property type="project" value="UniProtKB-SubCell"/>
</dbReference>
<dbReference type="RefSeq" id="XP_001470688.2">
    <property type="nucleotide sequence ID" value="XM_001470638.2"/>
</dbReference>
<dbReference type="EMBL" id="GG662622">
    <property type="protein sequence ID" value="EDK31272.2"/>
    <property type="molecule type" value="Genomic_DNA"/>
</dbReference>
<keyword evidence="6 8" id="KW-0560">Oxidoreductase</keyword>
<evidence type="ECO:0000256" key="1">
    <source>
        <dbReference type="ARBA" id="ARBA00001974"/>
    </source>
</evidence>